<accession>A0A5D2CK34</accession>
<keyword evidence="1" id="KW-1133">Transmembrane helix</keyword>
<keyword evidence="1" id="KW-0472">Membrane</keyword>
<dbReference type="AlphaFoldDB" id="A0A5D2CK34"/>
<sequence length="153" mass="17572">MKGWLMFFFTCWPLFSFIISLVFVCVSIGPSAILKIRVLVYQQNNNMSRFGCFATEFFQTPVSHLSSFVSNHVLKRMFSGFLAAWSSSSEMEIAVTHVSLLGSRITSESNWFALHSMINVLHLENLFFRQNKVGPCRSRHAWLNCEGQVQHLK</sequence>
<protein>
    <submittedName>
        <fullName evidence="2">Uncharacterized protein</fullName>
    </submittedName>
</protein>
<evidence type="ECO:0000313" key="3">
    <source>
        <dbReference type="Proteomes" id="UP000323506"/>
    </source>
</evidence>
<evidence type="ECO:0000256" key="1">
    <source>
        <dbReference type="SAM" id="Phobius"/>
    </source>
</evidence>
<reference evidence="2 3" key="1">
    <citation type="submission" date="2019-06" db="EMBL/GenBank/DDBJ databases">
        <title>WGS assembly of Gossypium darwinii.</title>
        <authorList>
            <person name="Chen Z.J."/>
            <person name="Sreedasyam A."/>
            <person name="Ando A."/>
            <person name="Song Q."/>
            <person name="De L."/>
            <person name="Hulse-Kemp A."/>
            <person name="Ding M."/>
            <person name="Ye W."/>
            <person name="Kirkbride R."/>
            <person name="Jenkins J."/>
            <person name="Plott C."/>
            <person name="Lovell J."/>
            <person name="Lin Y.-M."/>
            <person name="Vaughn R."/>
            <person name="Liu B."/>
            <person name="Li W."/>
            <person name="Simpson S."/>
            <person name="Scheffler B."/>
            <person name="Saski C."/>
            <person name="Grover C."/>
            <person name="Hu G."/>
            <person name="Conover J."/>
            <person name="Carlson J."/>
            <person name="Shu S."/>
            <person name="Boston L."/>
            <person name="Williams M."/>
            <person name="Peterson D."/>
            <person name="Mcgee K."/>
            <person name="Jones D."/>
            <person name="Wendel J."/>
            <person name="Stelly D."/>
            <person name="Grimwood J."/>
            <person name="Schmutz J."/>
        </authorList>
    </citation>
    <scope>NUCLEOTIDE SEQUENCE [LARGE SCALE GENOMIC DNA]</scope>
    <source>
        <strain evidence="2">1808015.09</strain>
    </source>
</reference>
<name>A0A5D2CK34_GOSDA</name>
<keyword evidence="1" id="KW-0812">Transmembrane</keyword>
<dbReference type="Proteomes" id="UP000323506">
    <property type="component" value="Chromosome D05"/>
</dbReference>
<dbReference type="EMBL" id="CM017705">
    <property type="protein sequence ID" value="TYG69894.1"/>
    <property type="molecule type" value="Genomic_DNA"/>
</dbReference>
<proteinExistence type="predicted"/>
<organism evidence="2 3">
    <name type="scientific">Gossypium darwinii</name>
    <name type="common">Darwin's cotton</name>
    <name type="synonym">Gossypium barbadense var. darwinii</name>
    <dbReference type="NCBI Taxonomy" id="34276"/>
    <lineage>
        <taxon>Eukaryota</taxon>
        <taxon>Viridiplantae</taxon>
        <taxon>Streptophyta</taxon>
        <taxon>Embryophyta</taxon>
        <taxon>Tracheophyta</taxon>
        <taxon>Spermatophyta</taxon>
        <taxon>Magnoliopsida</taxon>
        <taxon>eudicotyledons</taxon>
        <taxon>Gunneridae</taxon>
        <taxon>Pentapetalae</taxon>
        <taxon>rosids</taxon>
        <taxon>malvids</taxon>
        <taxon>Malvales</taxon>
        <taxon>Malvaceae</taxon>
        <taxon>Malvoideae</taxon>
        <taxon>Gossypium</taxon>
    </lineage>
</organism>
<evidence type="ECO:0000313" key="2">
    <source>
        <dbReference type="EMBL" id="TYG69894.1"/>
    </source>
</evidence>
<gene>
    <name evidence="2" type="ORF">ES288_D05G267900v1</name>
</gene>
<feature type="transmembrane region" description="Helical" evidence="1">
    <location>
        <begin position="6"/>
        <end position="29"/>
    </location>
</feature>
<keyword evidence="3" id="KW-1185">Reference proteome</keyword>